<feature type="transmembrane region" description="Helical" evidence="1">
    <location>
        <begin position="7"/>
        <end position="25"/>
    </location>
</feature>
<keyword evidence="1" id="KW-0812">Transmembrane</keyword>
<dbReference type="EMBL" id="CAACVG010006874">
    <property type="protein sequence ID" value="VEN42262.1"/>
    <property type="molecule type" value="Genomic_DNA"/>
</dbReference>
<evidence type="ECO:0000256" key="1">
    <source>
        <dbReference type="SAM" id="Phobius"/>
    </source>
</evidence>
<protein>
    <submittedName>
        <fullName evidence="2">Uncharacterized protein</fullName>
    </submittedName>
</protein>
<dbReference type="Proteomes" id="UP000410492">
    <property type="component" value="Unassembled WGS sequence"/>
</dbReference>
<gene>
    <name evidence="2" type="ORF">CALMAC_LOCUS5815</name>
</gene>
<reference evidence="2 3" key="1">
    <citation type="submission" date="2019-01" db="EMBL/GenBank/DDBJ databases">
        <authorList>
            <person name="Sayadi A."/>
        </authorList>
    </citation>
    <scope>NUCLEOTIDE SEQUENCE [LARGE SCALE GENOMIC DNA]</scope>
</reference>
<evidence type="ECO:0000313" key="2">
    <source>
        <dbReference type="EMBL" id="VEN42262.1"/>
    </source>
</evidence>
<feature type="transmembrane region" description="Helical" evidence="1">
    <location>
        <begin position="31"/>
        <end position="54"/>
    </location>
</feature>
<accession>A0A653C3E1</accession>
<sequence length="104" mass="11315">MVILGTGGYLLILSVMLLAMLVDELSPYVEIPFLLAGAIFNLLAGILMFIRYGFSKKNFAWTQIASINSTATDKYEVFAASGVTTLSSVMIIDLLVELFSLILS</sequence>
<keyword evidence="1" id="KW-0472">Membrane</keyword>
<organism evidence="2 3">
    <name type="scientific">Callosobruchus maculatus</name>
    <name type="common">Southern cowpea weevil</name>
    <name type="synonym">Pulse bruchid</name>
    <dbReference type="NCBI Taxonomy" id="64391"/>
    <lineage>
        <taxon>Eukaryota</taxon>
        <taxon>Metazoa</taxon>
        <taxon>Ecdysozoa</taxon>
        <taxon>Arthropoda</taxon>
        <taxon>Hexapoda</taxon>
        <taxon>Insecta</taxon>
        <taxon>Pterygota</taxon>
        <taxon>Neoptera</taxon>
        <taxon>Endopterygota</taxon>
        <taxon>Coleoptera</taxon>
        <taxon>Polyphaga</taxon>
        <taxon>Cucujiformia</taxon>
        <taxon>Chrysomeloidea</taxon>
        <taxon>Chrysomelidae</taxon>
        <taxon>Bruchinae</taxon>
        <taxon>Bruchini</taxon>
        <taxon>Callosobruchus</taxon>
    </lineage>
</organism>
<evidence type="ECO:0000313" key="3">
    <source>
        <dbReference type="Proteomes" id="UP000410492"/>
    </source>
</evidence>
<dbReference type="AlphaFoldDB" id="A0A653C3E1"/>
<feature type="transmembrane region" description="Helical" evidence="1">
    <location>
        <begin position="75"/>
        <end position="103"/>
    </location>
</feature>
<keyword evidence="3" id="KW-1185">Reference proteome</keyword>
<proteinExistence type="predicted"/>
<dbReference type="OrthoDB" id="8187586at2759"/>
<keyword evidence="1" id="KW-1133">Transmembrane helix</keyword>
<name>A0A653C3E1_CALMS</name>